<sequence>MFMCIKHKFVNVAFKKFYPFCFFISFSTFFLLEGLGLCHHFIIYDHDFIVDDPSVSH</sequence>
<dbReference type="Proteomes" id="UP000265566">
    <property type="component" value="Chromosome 5"/>
</dbReference>
<evidence type="ECO:0008006" key="3">
    <source>
        <dbReference type="Google" id="ProtNLM"/>
    </source>
</evidence>
<protein>
    <recommendedName>
        <fullName evidence="3">Transmembrane protein</fullName>
    </recommendedName>
</protein>
<dbReference type="Gramene" id="rna31788">
    <property type="protein sequence ID" value="RHN56396.1"/>
    <property type="gene ID" value="gene31788"/>
</dbReference>
<keyword evidence="1" id="KW-0812">Transmembrane</keyword>
<organism evidence="2">
    <name type="scientific">Medicago truncatula</name>
    <name type="common">Barrel medic</name>
    <name type="synonym">Medicago tribuloides</name>
    <dbReference type="NCBI Taxonomy" id="3880"/>
    <lineage>
        <taxon>Eukaryota</taxon>
        <taxon>Viridiplantae</taxon>
        <taxon>Streptophyta</taxon>
        <taxon>Embryophyta</taxon>
        <taxon>Tracheophyta</taxon>
        <taxon>Spermatophyta</taxon>
        <taxon>Magnoliopsida</taxon>
        <taxon>eudicotyledons</taxon>
        <taxon>Gunneridae</taxon>
        <taxon>Pentapetalae</taxon>
        <taxon>rosids</taxon>
        <taxon>fabids</taxon>
        <taxon>Fabales</taxon>
        <taxon>Fabaceae</taxon>
        <taxon>Papilionoideae</taxon>
        <taxon>50 kb inversion clade</taxon>
        <taxon>NPAAA clade</taxon>
        <taxon>Hologalegina</taxon>
        <taxon>IRL clade</taxon>
        <taxon>Trifolieae</taxon>
        <taxon>Medicago</taxon>
    </lineage>
</organism>
<evidence type="ECO:0000313" key="2">
    <source>
        <dbReference type="EMBL" id="RHN56396.1"/>
    </source>
</evidence>
<keyword evidence="1" id="KW-1133">Transmembrane helix</keyword>
<proteinExistence type="predicted"/>
<comment type="caution">
    <text evidence="2">The sequence shown here is derived from an EMBL/GenBank/DDBJ whole genome shotgun (WGS) entry which is preliminary data.</text>
</comment>
<accession>A0A396HSQ8</accession>
<evidence type="ECO:0000256" key="1">
    <source>
        <dbReference type="SAM" id="Phobius"/>
    </source>
</evidence>
<dbReference type="AlphaFoldDB" id="A0A396HSQ8"/>
<keyword evidence="1" id="KW-0472">Membrane</keyword>
<feature type="transmembrane region" description="Helical" evidence="1">
    <location>
        <begin position="20"/>
        <end position="43"/>
    </location>
</feature>
<name>A0A396HSQ8_MEDTR</name>
<dbReference type="EMBL" id="PSQE01000005">
    <property type="protein sequence ID" value="RHN56396.1"/>
    <property type="molecule type" value="Genomic_DNA"/>
</dbReference>
<reference evidence="2" key="1">
    <citation type="journal article" date="2018" name="Nat. Plants">
        <title>Whole-genome landscape of Medicago truncatula symbiotic genes.</title>
        <authorList>
            <person name="Pecrix Y."/>
            <person name="Gamas P."/>
            <person name="Carrere S."/>
        </authorList>
    </citation>
    <scope>NUCLEOTIDE SEQUENCE</scope>
    <source>
        <tissue evidence="2">Leaves</tissue>
    </source>
</reference>
<gene>
    <name evidence="2" type="ORF">MtrunA17_Chr5g0429041</name>
</gene>